<evidence type="ECO:0000256" key="2">
    <source>
        <dbReference type="ARBA" id="ARBA00022475"/>
    </source>
</evidence>
<gene>
    <name evidence="9" type="ORF">CEJ42_10355</name>
    <name evidence="8" type="ORF">HNO84_03385</name>
</gene>
<keyword evidence="11" id="KW-1185">Reference proteome</keyword>
<dbReference type="Gene3D" id="3.40.50.300">
    <property type="entry name" value="P-loop containing nucleotide triphosphate hydrolases"/>
    <property type="match status" value="1"/>
</dbReference>
<dbReference type="PROSITE" id="PS50893">
    <property type="entry name" value="ABC_TRANSPORTER_2"/>
    <property type="match status" value="1"/>
</dbReference>
<reference evidence="8 11" key="2">
    <citation type="journal article" date="2020" name="Front. Plant Sci.">
        <title>Isolation of Rhizosphere Bacteria That Improve Quality and Water Stress Tolerance in Greenhouse Ornamentals.</title>
        <authorList>
            <person name="Nordstedt N.P."/>
            <person name="Jones M.L."/>
        </authorList>
    </citation>
    <scope>NUCLEOTIDE SEQUENCE [LARGE SCALE GENOMIC DNA]</scope>
    <source>
        <strain evidence="8 11">C6C2</strain>
    </source>
</reference>
<comment type="caution">
    <text evidence="9">The sequence shown here is derived from an EMBL/GenBank/DDBJ whole genome shotgun (WGS) entry which is preliminary data.</text>
</comment>
<dbReference type="GO" id="GO:0016887">
    <property type="term" value="F:ATP hydrolysis activity"/>
    <property type="evidence" value="ECO:0007669"/>
    <property type="project" value="InterPro"/>
</dbReference>
<dbReference type="Proteomes" id="UP000197596">
    <property type="component" value="Unassembled WGS sequence"/>
</dbReference>
<dbReference type="InterPro" id="IPR003593">
    <property type="entry name" value="AAA+_ATPase"/>
</dbReference>
<dbReference type="PANTHER" id="PTHR42794">
    <property type="entry name" value="HEMIN IMPORT ATP-BINDING PROTEIN HMUV"/>
    <property type="match status" value="1"/>
</dbReference>
<dbReference type="InterPro" id="IPR017871">
    <property type="entry name" value="ABC_transporter-like_CS"/>
</dbReference>
<dbReference type="EMBL" id="JABFMT010000002">
    <property type="protein sequence ID" value="NUU00628.1"/>
    <property type="molecule type" value="Genomic_DNA"/>
</dbReference>
<dbReference type="InterPro" id="IPR003439">
    <property type="entry name" value="ABC_transporter-like_ATP-bd"/>
</dbReference>
<evidence type="ECO:0000256" key="5">
    <source>
        <dbReference type="ARBA" id="ARBA00022967"/>
    </source>
</evidence>
<dbReference type="Pfam" id="PF00005">
    <property type="entry name" value="ABC_tran"/>
    <property type="match status" value="1"/>
</dbReference>
<evidence type="ECO:0000313" key="9">
    <source>
        <dbReference type="EMBL" id="OWY29249.1"/>
    </source>
</evidence>
<organism evidence="9 10">
    <name type="scientific">Herbaspirillum robiniae</name>
    <dbReference type="NCBI Taxonomy" id="2014887"/>
    <lineage>
        <taxon>Bacteria</taxon>
        <taxon>Pseudomonadati</taxon>
        <taxon>Pseudomonadota</taxon>
        <taxon>Betaproteobacteria</taxon>
        <taxon>Burkholderiales</taxon>
        <taxon>Oxalobacteraceae</taxon>
        <taxon>Herbaspirillum</taxon>
    </lineage>
</organism>
<dbReference type="RefSeq" id="WP_079216504.1">
    <property type="nucleotide sequence ID" value="NZ_CP018845.1"/>
</dbReference>
<accession>A0A246WSZ0</accession>
<keyword evidence="2" id="KW-1003">Cell membrane</keyword>
<evidence type="ECO:0000313" key="8">
    <source>
        <dbReference type="EMBL" id="NUU00628.1"/>
    </source>
</evidence>
<keyword evidence="5" id="KW-1278">Translocase</keyword>
<evidence type="ECO:0000313" key="10">
    <source>
        <dbReference type="Proteomes" id="UP000197596"/>
    </source>
</evidence>
<evidence type="ECO:0000256" key="6">
    <source>
        <dbReference type="ARBA" id="ARBA00037066"/>
    </source>
</evidence>
<keyword evidence="2" id="KW-0472">Membrane</keyword>
<dbReference type="OrthoDB" id="5296765at2"/>
<dbReference type="SUPFAM" id="SSF52540">
    <property type="entry name" value="P-loop containing nucleoside triphosphate hydrolases"/>
    <property type="match status" value="1"/>
</dbReference>
<keyword evidence="3" id="KW-0547">Nucleotide-binding</keyword>
<keyword evidence="4 9" id="KW-0067">ATP-binding</keyword>
<protein>
    <submittedName>
        <fullName evidence="8 9">ABC transporter ATP-binding protein</fullName>
    </submittedName>
</protein>
<sequence>MNSDSLQVSRLEVAYGRRQVIHGLDLPPLTAGSVTALLGPNGSGKSTLLRTLGGLTRASAGSVRLGRVELAQANAAARAQHVVYMPQALPRPVHISVFESVLVAAQAQQRARPDAQELERVQALLQHLGIGQLAQHHLDELSGGQRQLAALAQALVRRPRVLLLDEPLSALDLNYQYLVMELLRRETRRHGLVTLVVLHDLNTAFRHVDRALLLHRGRLLRAGSPAEVITPASLAQAYGVTGRIEPCSQGHGQVQIDGLLSVE</sequence>
<feature type="domain" description="ABC transporter" evidence="7">
    <location>
        <begin position="6"/>
        <end position="241"/>
    </location>
</feature>
<evidence type="ECO:0000256" key="3">
    <source>
        <dbReference type="ARBA" id="ARBA00022741"/>
    </source>
</evidence>
<dbReference type="Proteomes" id="UP000536746">
    <property type="component" value="Unassembled WGS sequence"/>
</dbReference>
<dbReference type="PROSITE" id="PS00211">
    <property type="entry name" value="ABC_TRANSPORTER_1"/>
    <property type="match status" value="1"/>
</dbReference>
<evidence type="ECO:0000256" key="4">
    <source>
        <dbReference type="ARBA" id="ARBA00022840"/>
    </source>
</evidence>
<keyword evidence="1" id="KW-0813">Transport</keyword>
<dbReference type="SMART" id="SM00382">
    <property type="entry name" value="AAA"/>
    <property type="match status" value="1"/>
</dbReference>
<dbReference type="GO" id="GO:0005524">
    <property type="term" value="F:ATP binding"/>
    <property type="evidence" value="ECO:0007669"/>
    <property type="project" value="UniProtKB-KW"/>
</dbReference>
<dbReference type="EMBL" id="NJGU01000005">
    <property type="protein sequence ID" value="OWY29249.1"/>
    <property type="molecule type" value="Genomic_DNA"/>
</dbReference>
<comment type="function">
    <text evidence="6">Part of the ABC transporter complex HmuTUV involved in hemin import. Responsible for energy coupling to the transport system.</text>
</comment>
<dbReference type="InterPro" id="IPR027417">
    <property type="entry name" value="P-loop_NTPase"/>
</dbReference>
<reference evidence="9 10" key="1">
    <citation type="submission" date="2017-06" db="EMBL/GenBank/DDBJ databases">
        <title>Herbaspirillum phytohormonus sp. nov., isolated from the root nodule of Robinia pseudoacacia in lead-zinc mine.</title>
        <authorList>
            <person name="Fan M."/>
            <person name="Lin Y."/>
        </authorList>
    </citation>
    <scope>NUCLEOTIDE SEQUENCE [LARGE SCALE GENOMIC DNA]</scope>
    <source>
        <strain evidence="9 10">HZ10</strain>
    </source>
</reference>
<proteinExistence type="predicted"/>
<dbReference type="CDD" id="cd03214">
    <property type="entry name" value="ABC_Iron-Siderophores_B12_Hemin"/>
    <property type="match status" value="1"/>
</dbReference>
<dbReference type="AlphaFoldDB" id="A0A246WSZ0"/>
<evidence type="ECO:0000259" key="7">
    <source>
        <dbReference type="PROSITE" id="PS50893"/>
    </source>
</evidence>
<name>A0A246WSZ0_9BURK</name>
<evidence type="ECO:0000256" key="1">
    <source>
        <dbReference type="ARBA" id="ARBA00022448"/>
    </source>
</evidence>
<evidence type="ECO:0000313" key="11">
    <source>
        <dbReference type="Proteomes" id="UP000536746"/>
    </source>
</evidence>
<dbReference type="PANTHER" id="PTHR42794:SF1">
    <property type="entry name" value="HEMIN IMPORT ATP-BINDING PROTEIN HMUV"/>
    <property type="match status" value="1"/>
</dbReference>